<protein>
    <submittedName>
        <fullName evidence="2">Uncharacterized protein</fullName>
    </submittedName>
</protein>
<evidence type="ECO:0000256" key="1">
    <source>
        <dbReference type="SAM" id="Phobius"/>
    </source>
</evidence>
<evidence type="ECO:0000313" key="2">
    <source>
        <dbReference type="EMBL" id="OAS85355.1"/>
    </source>
</evidence>
<dbReference type="OrthoDB" id="9779233at2"/>
<sequence length="229" mass="27185">MNLYKDKGNSLSQKITLLFLETIILMIAGWFLFFQGGQQLHKWIGWRFSEGNNIRNTILFILFLIVYGRMYVTIFYLLKRKMPWGEAFTIPLAFSLYYIGFSLLSLTTNKALTLLDIIYIFLFLFGSFLNTYSELQRNKWKKNTDNKGKLYTNGLFKYSMHINYFGDLVWVTALALFTRTPWALSIPIILFCLFAFYNIPILDKYLSEKYGSQFDKYRKVTKKFIPFIY</sequence>
<keyword evidence="1" id="KW-0472">Membrane</keyword>
<dbReference type="PANTHER" id="PTHR32251">
    <property type="entry name" value="3-OXO-5-ALPHA-STEROID 4-DEHYDROGENASE"/>
    <property type="match status" value="1"/>
</dbReference>
<keyword evidence="1" id="KW-1133">Transmembrane helix</keyword>
<feature type="transmembrane region" description="Helical" evidence="1">
    <location>
        <begin position="112"/>
        <end position="133"/>
    </location>
</feature>
<name>A0A179SUQ0_9BACI</name>
<comment type="caution">
    <text evidence="2">The sequence shown here is derived from an EMBL/GenBank/DDBJ whole genome shotgun (WGS) entry which is preliminary data.</text>
</comment>
<dbReference type="Pfam" id="PF06966">
    <property type="entry name" value="DUF1295"/>
    <property type="match status" value="1"/>
</dbReference>
<accession>A0A179SUQ0</accession>
<dbReference type="GO" id="GO:0016020">
    <property type="term" value="C:membrane"/>
    <property type="evidence" value="ECO:0007669"/>
    <property type="project" value="TreeGrafter"/>
</dbReference>
<dbReference type="EMBL" id="LWSG01000021">
    <property type="protein sequence ID" value="OAS85355.1"/>
    <property type="molecule type" value="Genomic_DNA"/>
</dbReference>
<keyword evidence="3" id="KW-1185">Reference proteome</keyword>
<dbReference type="InterPro" id="IPR010721">
    <property type="entry name" value="UstE-like"/>
</dbReference>
<keyword evidence="1" id="KW-0812">Transmembrane</keyword>
<evidence type="ECO:0000313" key="3">
    <source>
        <dbReference type="Proteomes" id="UP000078534"/>
    </source>
</evidence>
<feature type="transmembrane region" description="Helical" evidence="1">
    <location>
        <begin position="87"/>
        <end position="106"/>
    </location>
</feature>
<dbReference type="PANTHER" id="PTHR32251:SF15">
    <property type="entry name" value="3-OXO-5-ALPHA-STEROID 4-DEHYDROGENASE (DUF1295)"/>
    <property type="match status" value="1"/>
</dbReference>
<reference evidence="3" key="1">
    <citation type="submission" date="2016-04" db="EMBL/GenBank/DDBJ databases">
        <authorList>
            <person name="Lyu Z."/>
            <person name="Lyu W."/>
        </authorList>
    </citation>
    <scope>NUCLEOTIDE SEQUENCE [LARGE SCALE GENOMIC DNA]</scope>
    <source>
        <strain evidence="3">C44</strain>
    </source>
</reference>
<feature type="transmembrane region" description="Helical" evidence="1">
    <location>
        <begin position="154"/>
        <end position="176"/>
    </location>
</feature>
<dbReference type="PROSITE" id="PS50244">
    <property type="entry name" value="S5A_REDUCTASE"/>
    <property type="match status" value="1"/>
</dbReference>
<dbReference type="AlphaFoldDB" id="A0A179SUQ0"/>
<dbReference type="Gene3D" id="1.20.120.1630">
    <property type="match status" value="1"/>
</dbReference>
<dbReference type="RefSeq" id="WP_083964649.1">
    <property type="nucleotide sequence ID" value="NZ_LWSG01000021.1"/>
</dbReference>
<feature type="transmembrane region" description="Helical" evidence="1">
    <location>
        <begin position="54"/>
        <end position="78"/>
    </location>
</feature>
<organism evidence="2 3">
    <name type="scientific">Metabacillus litoralis</name>
    <dbReference type="NCBI Taxonomy" id="152268"/>
    <lineage>
        <taxon>Bacteria</taxon>
        <taxon>Bacillati</taxon>
        <taxon>Bacillota</taxon>
        <taxon>Bacilli</taxon>
        <taxon>Bacillales</taxon>
        <taxon>Bacillaceae</taxon>
        <taxon>Metabacillus</taxon>
    </lineage>
</organism>
<feature type="transmembrane region" description="Helical" evidence="1">
    <location>
        <begin position="182"/>
        <end position="199"/>
    </location>
</feature>
<gene>
    <name evidence="2" type="ORF">A6K24_24270</name>
</gene>
<proteinExistence type="predicted"/>
<feature type="transmembrane region" description="Helical" evidence="1">
    <location>
        <begin position="15"/>
        <end position="34"/>
    </location>
</feature>
<dbReference type="Proteomes" id="UP000078534">
    <property type="component" value="Unassembled WGS sequence"/>
</dbReference>